<dbReference type="EMBL" id="ML179328">
    <property type="protein sequence ID" value="THU90649.1"/>
    <property type="molecule type" value="Genomic_DNA"/>
</dbReference>
<evidence type="ECO:0000313" key="1">
    <source>
        <dbReference type="EMBL" id="THU90649.1"/>
    </source>
</evidence>
<protein>
    <submittedName>
        <fullName evidence="1">Uncharacterized protein</fullName>
    </submittedName>
</protein>
<sequence>MPQTTTFREHVLTVYLFLMSTRDQFMPLDFQDHLRQFCFDTTVLLALLQTRYLQPRYRIPKYGNLHTLAWAYAENSWSQKRFVDMLRVTPRVFNFLLTLIENHPVFFNNSNTPQTPVEQQLAVTLYQLGHYGNAASLRSIARTAGVAEGSKEVEKCWIDERLGFRGTWREGWVMYDGTIVPLFRKPGLNGDAYFTRKSNYGLNLQV</sequence>
<gene>
    <name evidence="1" type="ORF">K435DRAFT_675695</name>
</gene>
<dbReference type="InterPro" id="IPR023578">
    <property type="entry name" value="Ras_GEF_dom_sf"/>
</dbReference>
<dbReference type="AlphaFoldDB" id="A0A4S8LMX3"/>
<dbReference type="Proteomes" id="UP000297245">
    <property type="component" value="Unassembled WGS sequence"/>
</dbReference>
<name>A0A4S8LMX3_DENBC</name>
<dbReference type="SUPFAM" id="SSF48366">
    <property type="entry name" value="Ras GEF"/>
    <property type="match status" value="1"/>
</dbReference>
<accession>A0A4S8LMX3</accession>
<dbReference type="OrthoDB" id="2408877at2759"/>
<evidence type="ECO:0000313" key="2">
    <source>
        <dbReference type="Proteomes" id="UP000297245"/>
    </source>
</evidence>
<reference evidence="1 2" key="1">
    <citation type="journal article" date="2019" name="Nat. Ecol. Evol.">
        <title>Megaphylogeny resolves global patterns of mushroom evolution.</title>
        <authorList>
            <person name="Varga T."/>
            <person name="Krizsan K."/>
            <person name="Foldi C."/>
            <person name="Dima B."/>
            <person name="Sanchez-Garcia M."/>
            <person name="Sanchez-Ramirez S."/>
            <person name="Szollosi G.J."/>
            <person name="Szarkandi J.G."/>
            <person name="Papp V."/>
            <person name="Albert L."/>
            <person name="Andreopoulos W."/>
            <person name="Angelini C."/>
            <person name="Antonin V."/>
            <person name="Barry K.W."/>
            <person name="Bougher N.L."/>
            <person name="Buchanan P."/>
            <person name="Buyck B."/>
            <person name="Bense V."/>
            <person name="Catcheside P."/>
            <person name="Chovatia M."/>
            <person name="Cooper J."/>
            <person name="Damon W."/>
            <person name="Desjardin D."/>
            <person name="Finy P."/>
            <person name="Geml J."/>
            <person name="Haridas S."/>
            <person name="Hughes K."/>
            <person name="Justo A."/>
            <person name="Karasinski D."/>
            <person name="Kautmanova I."/>
            <person name="Kiss B."/>
            <person name="Kocsube S."/>
            <person name="Kotiranta H."/>
            <person name="LaButti K.M."/>
            <person name="Lechner B.E."/>
            <person name="Liimatainen K."/>
            <person name="Lipzen A."/>
            <person name="Lukacs Z."/>
            <person name="Mihaltcheva S."/>
            <person name="Morgado L.N."/>
            <person name="Niskanen T."/>
            <person name="Noordeloos M.E."/>
            <person name="Ohm R.A."/>
            <person name="Ortiz-Santana B."/>
            <person name="Ovrebo C."/>
            <person name="Racz N."/>
            <person name="Riley R."/>
            <person name="Savchenko A."/>
            <person name="Shiryaev A."/>
            <person name="Soop K."/>
            <person name="Spirin V."/>
            <person name="Szebenyi C."/>
            <person name="Tomsovsky M."/>
            <person name="Tulloss R.E."/>
            <person name="Uehling J."/>
            <person name="Grigoriev I.V."/>
            <person name="Vagvolgyi C."/>
            <person name="Papp T."/>
            <person name="Martin F.M."/>
            <person name="Miettinen O."/>
            <person name="Hibbett D.S."/>
            <person name="Nagy L.G."/>
        </authorList>
    </citation>
    <scope>NUCLEOTIDE SEQUENCE [LARGE SCALE GENOMIC DNA]</scope>
    <source>
        <strain evidence="1 2">CBS 962.96</strain>
    </source>
</reference>
<organism evidence="1 2">
    <name type="scientific">Dendrothele bispora (strain CBS 962.96)</name>
    <dbReference type="NCBI Taxonomy" id="1314807"/>
    <lineage>
        <taxon>Eukaryota</taxon>
        <taxon>Fungi</taxon>
        <taxon>Dikarya</taxon>
        <taxon>Basidiomycota</taxon>
        <taxon>Agaricomycotina</taxon>
        <taxon>Agaricomycetes</taxon>
        <taxon>Agaricomycetidae</taxon>
        <taxon>Agaricales</taxon>
        <taxon>Agaricales incertae sedis</taxon>
        <taxon>Dendrothele</taxon>
    </lineage>
</organism>
<proteinExistence type="predicted"/>
<keyword evidence="2" id="KW-1185">Reference proteome</keyword>